<gene>
    <name evidence="6" type="ORF">ACFQO0_01005</name>
</gene>
<dbReference type="InterPro" id="IPR003772">
    <property type="entry name" value="YceD"/>
</dbReference>
<sequence length="165" mass="17832">MSAFVIDAFDFSRLKERREGDVLVSDLARLSAESVNKSASLHWTLQGGADSLNHPQLIVSVSGSIELMCQRCMTPLKFAVESESILILAKTDERADEIDALLDDDSVDVIVGSKALNVMELVEDEALLAIPLAPKHDVCPDNAALDDLMGAKKPSPFAVLKGLKQ</sequence>
<name>A0ABW2J1M5_9BURK</name>
<evidence type="ECO:0000256" key="3">
    <source>
        <dbReference type="ARBA" id="ARBA00015716"/>
    </source>
</evidence>
<dbReference type="RefSeq" id="WP_382232187.1">
    <property type="nucleotide sequence ID" value="NZ_JBHTCC010000001.1"/>
</dbReference>
<evidence type="ECO:0000256" key="4">
    <source>
        <dbReference type="ARBA" id="ARBA00022517"/>
    </source>
</evidence>
<evidence type="ECO:0000313" key="7">
    <source>
        <dbReference type="Proteomes" id="UP001596379"/>
    </source>
</evidence>
<comment type="similarity">
    <text evidence="2">Belongs to the DUF177 domain family.</text>
</comment>
<dbReference type="PANTHER" id="PTHR38099:SF1">
    <property type="entry name" value="LARGE RIBOSOMAL RNA SUBUNIT ACCUMULATION PROTEIN YCED"/>
    <property type="match status" value="1"/>
</dbReference>
<protein>
    <recommendedName>
        <fullName evidence="3">Large ribosomal RNA subunit accumulation protein YceD</fullName>
    </recommendedName>
    <alternativeName>
        <fullName evidence="5">23S rRNA accumulation protein YceD</fullName>
    </alternativeName>
</protein>
<evidence type="ECO:0000256" key="1">
    <source>
        <dbReference type="ARBA" id="ARBA00002868"/>
    </source>
</evidence>
<dbReference type="EMBL" id="JBHTCC010000001">
    <property type="protein sequence ID" value="MFC7297009.1"/>
    <property type="molecule type" value="Genomic_DNA"/>
</dbReference>
<dbReference type="PANTHER" id="PTHR38099">
    <property type="entry name" value="LARGE RIBOSOMAL RNA SUBUNIT ACCUMULATION PROTEIN YCED"/>
    <property type="match status" value="1"/>
</dbReference>
<accession>A0ABW2J1M5</accession>
<organism evidence="6 7">
    <name type="scientific">Herminiimonas aquatilis</name>
    <dbReference type="NCBI Taxonomy" id="345342"/>
    <lineage>
        <taxon>Bacteria</taxon>
        <taxon>Pseudomonadati</taxon>
        <taxon>Pseudomonadota</taxon>
        <taxon>Betaproteobacteria</taxon>
        <taxon>Burkholderiales</taxon>
        <taxon>Oxalobacteraceae</taxon>
        <taxon>Herminiimonas</taxon>
    </lineage>
</organism>
<reference evidence="7" key="1">
    <citation type="journal article" date="2019" name="Int. J. Syst. Evol. Microbiol.">
        <title>The Global Catalogue of Microorganisms (GCM) 10K type strain sequencing project: providing services to taxonomists for standard genome sequencing and annotation.</title>
        <authorList>
            <consortium name="The Broad Institute Genomics Platform"/>
            <consortium name="The Broad Institute Genome Sequencing Center for Infectious Disease"/>
            <person name="Wu L."/>
            <person name="Ma J."/>
        </authorList>
    </citation>
    <scope>NUCLEOTIDE SEQUENCE [LARGE SCALE GENOMIC DNA]</scope>
    <source>
        <strain evidence="7">CCUG 36956</strain>
    </source>
</reference>
<evidence type="ECO:0000256" key="2">
    <source>
        <dbReference type="ARBA" id="ARBA00010740"/>
    </source>
</evidence>
<evidence type="ECO:0000256" key="5">
    <source>
        <dbReference type="ARBA" id="ARBA00031841"/>
    </source>
</evidence>
<comment type="caution">
    <text evidence="6">The sequence shown here is derived from an EMBL/GenBank/DDBJ whole genome shotgun (WGS) entry which is preliminary data.</text>
</comment>
<comment type="function">
    <text evidence="1">Plays a role in synthesis, processing and/or stability of 23S rRNA.</text>
</comment>
<dbReference type="Pfam" id="PF02620">
    <property type="entry name" value="YceD"/>
    <property type="match status" value="1"/>
</dbReference>
<dbReference type="Proteomes" id="UP001596379">
    <property type="component" value="Unassembled WGS sequence"/>
</dbReference>
<proteinExistence type="inferred from homology"/>
<keyword evidence="7" id="KW-1185">Reference proteome</keyword>
<keyword evidence="4" id="KW-0690">Ribosome biogenesis</keyword>
<dbReference type="InterPro" id="IPR039255">
    <property type="entry name" value="YceD_bac"/>
</dbReference>
<evidence type="ECO:0000313" key="6">
    <source>
        <dbReference type="EMBL" id="MFC7297009.1"/>
    </source>
</evidence>